<dbReference type="Proteomes" id="UP000008216">
    <property type="component" value="Plasmid pAPEC-O1-R"/>
</dbReference>
<evidence type="ECO:0000313" key="3">
    <source>
        <dbReference type="EMBL" id="ABF67837.1"/>
    </source>
</evidence>
<dbReference type="Pfam" id="PF07514">
    <property type="entry name" value="TraI_2"/>
    <property type="match status" value="1"/>
</dbReference>
<accession>A0A0H2XJU7</accession>
<geneLocation type="plasmid" evidence="3 4">
    <name>pAPEC-O1-R</name>
</geneLocation>
<evidence type="ECO:0000256" key="1">
    <source>
        <dbReference type="SAM" id="MobiDB-lite"/>
    </source>
</evidence>
<keyword evidence="3" id="KW-0614">Plasmid</keyword>
<evidence type="ECO:0000313" key="4">
    <source>
        <dbReference type="Proteomes" id="UP000008216"/>
    </source>
</evidence>
<evidence type="ECO:0000259" key="2">
    <source>
        <dbReference type="Pfam" id="PF07514"/>
    </source>
</evidence>
<reference evidence="3 4" key="1">
    <citation type="journal article" date="2006" name="Antimicrob. Agents Chemother.">
        <title>Complete DNA sequence, comparative genomics, and prevalence of an IncHI2 plasmid occurring among extraintestinal pathogenic Escherichia coli isolates.</title>
        <authorList>
            <person name="Johnson T.J."/>
            <person name="Wannemeuhler Y.M."/>
            <person name="Scaccianoce J.A."/>
            <person name="Johnson S.J."/>
            <person name="Nolan L.K."/>
        </authorList>
    </citation>
    <scope>NUCLEOTIDE SEQUENCE [LARGE SCALE GENOMIC DNA]</scope>
    <source>
        <strain evidence="3">APEC O1</strain>
        <plasmid evidence="4">pAPEC-O1-R</plasmid>
    </source>
</reference>
<keyword evidence="4" id="KW-1185">Reference proteome</keyword>
<dbReference type="HOGENOM" id="CLU_297677_0_0_6"/>
<dbReference type="EMBL" id="DQ517526">
    <property type="protein sequence ID" value="ABF67837.1"/>
    <property type="molecule type" value="Genomic_DNA"/>
</dbReference>
<dbReference type="KEGG" id="ecv:APECO1_O1R152"/>
<feature type="region of interest" description="Disordered" evidence="1">
    <location>
        <begin position="882"/>
        <end position="918"/>
    </location>
</feature>
<feature type="compositionally biased region" description="Basic and acidic residues" evidence="1">
    <location>
        <begin position="512"/>
        <end position="530"/>
    </location>
</feature>
<dbReference type="Gene3D" id="1.10.3210.40">
    <property type="match status" value="1"/>
</dbReference>
<dbReference type="AlphaFoldDB" id="A0A0H2XJU7"/>
<feature type="region of interest" description="Disordered" evidence="1">
    <location>
        <begin position="512"/>
        <end position="568"/>
    </location>
</feature>
<feature type="region of interest" description="Disordered" evidence="1">
    <location>
        <begin position="770"/>
        <end position="830"/>
    </location>
</feature>
<organism evidence="3 4">
    <name type="scientific">Escherichia coli O1:K1 / APEC</name>
    <dbReference type="NCBI Taxonomy" id="405955"/>
    <lineage>
        <taxon>Bacteria</taxon>
        <taxon>Pseudomonadati</taxon>
        <taxon>Pseudomonadota</taxon>
        <taxon>Gammaproteobacteria</taxon>
        <taxon>Enterobacterales</taxon>
        <taxon>Enterobacteriaceae</taxon>
        <taxon>Escherichia</taxon>
    </lineage>
</organism>
<proteinExistence type="predicted"/>
<protein>
    <submittedName>
        <fullName evidence="3">TraI</fullName>
    </submittedName>
</protein>
<dbReference type="InterPro" id="IPR011119">
    <property type="entry name" value="Unchr_helicase_relaxase_TraI"/>
</dbReference>
<gene>
    <name evidence="3" type="primary">traI</name>
    <name evidence="3" type="ORF">APECO1_O1R152</name>
</gene>
<sequence>MMMNFRALYLCIKRILGIFSSQENDATSVMIEDISSLSPFAQILGDQKYTVPDHPNPEVLKFIEYPTRPTGIQTFNEQSILSLYREKLHSISMMLAISDSDIRDDAYTFTNLVLKPLVEYVRWIHLLPASENHHHNGIGGLLSHSLEVAILSLKNAHHSELRPIGYQDEEVVRRKVYLYAAFICGLVHDAGKVYDLDIVSLNLASPIIWTPSSQSLLDWARENDVVEYEIHWRKRIHNQHNIWSSVFLERILNPVCLAFLDRVNKERVYSKMITALNVYTDGNDFLSKCVRTADFYSTGTDLNVLRDPIMGLRSNDAAARAISTIKHNFTSININNYNAKPMHIIIVNGEVYLNENAFLDFVLNDFELHKYNFPQGEAGKTVLVESLVQRGYVEPYDDERVVHYFIPGIYSENEISNIFRNGIGKLEFYNLLKLRWIGLIFDSYKIPDSVPGLFSVNANKDFIYIDEQKTVTEYRRPVPGRDAITKITDTVETAVLKVNDLGRSTASIDVDIHSKKNEGSSDDFEKKAESDNEIDNDTQIVKSEGEEAADPVIPDIEESEDESAKDTESHVLVNQLHELLLSAPLSNDYIVCVDAVPYLNIDATMALLPGLDEKAFSEEPYFQLTFREGSLDGMWIVRDIDDLRLVQLGDNCAGFQLTYHEPRRPTTLKSLFNTSMYQALVINDESSVENSAPRPKQTLELPPPRVNAVEEHSGDVEYHGTDSASATGPLKTEAVEYEHYQHLFEEEDEEHEIIDYTDFTQLSVSRPEVGSCATSSSVHNEKLLPEPSELPELNREQNADPQGTIERSMDVSVGQENSEPDTEGNCPPPAEVVYSQTEAAATSVMASEEPALPPVLEESNGEHAPTDAKGHHLSPALARLFAPTAPVEKQNPKRNRNKSSDKAEVQKPASPVSGHNLNSKVFATTESDQNGEFSLISEGDVTELEFVEIASVLHQILSKMEVAFKRKRKNRFMVSTPNTLYLTQSCVEKFGSQLEAQDLFNKLPQYLVNSGAVINTKCHAFNMPTLLAASDRAKVDIERIINNLKEAGNL</sequence>
<name>A0A0H2XJU7_ECOK1</name>
<feature type="domain" description="Uncharacterised" evidence="2">
    <location>
        <begin position="108"/>
        <end position="304"/>
    </location>
</feature>
<dbReference type="NCBIfam" id="NF041494">
    <property type="entry name" value="MobH"/>
    <property type="match status" value="1"/>
</dbReference>